<keyword evidence="1" id="KW-0812">Transmembrane</keyword>
<evidence type="ECO:0000256" key="1">
    <source>
        <dbReference type="SAM" id="Phobius"/>
    </source>
</evidence>
<gene>
    <name evidence="2" type="ORF">BpHYR1_014953</name>
</gene>
<feature type="transmembrane region" description="Helical" evidence="1">
    <location>
        <begin position="26"/>
        <end position="43"/>
    </location>
</feature>
<proteinExistence type="predicted"/>
<protein>
    <submittedName>
        <fullName evidence="2">Uncharacterized protein</fullName>
    </submittedName>
</protein>
<keyword evidence="1" id="KW-0472">Membrane</keyword>
<dbReference type="AlphaFoldDB" id="A0A3M7Q0E0"/>
<name>A0A3M7Q0E0_BRAPC</name>
<accession>A0A3M7Q0E0</accession>
<reference evidence="2 3" key="1">
    <citation type="journal article" date="2018" name="Sci. Rep.">
        <title>Genomic signatures of local adaptation to the degree of environmental predictability in rotifers.</title>
        <authorList>
            <person name="Franch-Gras L."/>
            <person name="Hahn C."/>
            <person name="Garcia-Roger E.M."/>
            <person name="Carmona M.J."/>
            <person name="Serra M."/>
            <person name="Gomez A."/>
        </authorList>
    </citation>
    <scope>NUCLEOTIDE SEQUENCE [LARGE SCALE GENOMIC DNA]</scope>
    <source>
        <strain evidence="2">HYR1</strain>
    </source>
</reference>
<evidence type="ECO:0000313" key="3">
    <source>
        <dbReference type="Proteomes" id="UP000276133"/>
    </source>
</evidence>
<keyword evidence="1" id="KW-1133">Transmembrane helix</keyword>
<evidence type="ECO:0000313" key="2">
    <source>
        <dbReference type="EMBL" id="RNA04692.1"/>
    </source>
</evidence>
<keyword evidence="3" id="KW-1185">Reference proteome</keyword>
<dbReference type="Proteomes" id="UP000276133">
    <property type="component" value="Unassembled WGS sequence"/>
</dbReference>
<dbReference type="EMBL" id="REGN01008002">
    <property type="protein sequence ID" value="RNA04692.1"/>
    <property type="molecule type" value="Genomic_DNA"/>
</dbReference>
<organism evidence="2 3">
    <name type="scientific">Brachionus plicatilis</name>
    <name type="common">Marine rotifer</name>
    <name type="synonym">Brachionus muelleri</name>
    <dbReference type="NCBI Taxonomy" id="10195"/>
    <lineage>
        <taxon>Eukaryota</taxon>
        <taxon>Metazoa</taxon>
        <taxon>Spiralia</taxon>
        <taxon>Gnathifera</taxon>
        <taxon>Rotifera</taxon>
        <taxon>Eurotatoria</taxon>
        <taxon>Monogononta</taxon>
        <taxon>Pseudotrocha</taxon>
        <taxon>Ploima</taxon>
        <taxon>Brachionidae</taxon>
        <taxon>Brachionus</taxon>
    </lineage>
</organism>
<sequence>MKSIFYFISGEKKGFNLTPDDEEIKLFIRFLMIYLLLFHFVLAHECSKLFYAPVLWFQEY</sequence>
<comment type="caution">
    <text evidence="2">The sequence shown here is derived from an EMBL/GenBank/DDBJ whole genome shotgun (WGS) entry which is preliminary data.</text>
</comment>